<dbReference type="Pfam" id="PF22919">
    <property type="entry name" value="ATP-synt_VA_C"/>
    <property type="match status" value="1"/>
</dbReference>
<evidence type="ECO:0000256" key="3">
    <source>
        <dbReference type="ARBA" id="ARBA00023065"/>
    </source>
</evidence>
<organism evidence="5">
    <name type="scientific">bioreactor metagenome</name>
    <dbReference type="NCBI Taxonomy" id="1076179"/>
    <lineage>
        <taxon>unclassified sequences</taxon>
        <taxon>metagenomes</taxon>
        <taxon>ecological metagenomes</taxon>
    </lineage>
</organism>
<dbReference type="GO" id="GO:0046961">
    <property type="term" value="F:proton-transporting ATPase activity, rotational mechanism"/>
    <property type="evidence" value="ECO:0007669"/>
    <property type="project" value="TreeGrafter"/>
</dbReference>
<dbReference type="PANTHER" id="PTHR43389:SF4">
    <property type="entry name" value="V-TYPE PROTON ATPASE SUBUNIT B"/>
    <property type="match status" value="1"/>
</dbReference>
<keyword evidence="3" id="KW-0406">Ion transport</keyword>
<dbReference type="Gene3D" id="3.40.50.12240">
    <property type="match status" value="1"/>
</dbReference>
<feature type="domain" description="ATP synthase A/B type C-terminal" evidence="4">
    <location>
        <begin position="1"/>
        <end position="82"/>
    </location>
</feature>
<dbReference type="EMBL" id="VSSQ01062455">
    <property type="protein sequence ID" value="MPN15636.1"/>
    <property type="molecule type" value="Genomic_DNA"/>
</dbReference>
<evidence type="ECO:0000259" key="4">
    <source>
        <dbReference type="Pfam" id="PF22919"/>
    </source>
</evidence>
<protein>
    <submittedName>
        <fullName evidence="5">V-type ATP synthase beta chain</fullName>
    </submittedName>
</protein>
<dbReference type="InterPro" id="IPR055190">
    <property type="entry name" value="ATP-synt_VA_C"/>
</dbReference>
<keyword evidence="2" id="KW-0813">Transport</keyword>
<proteinExistence type="inferred from homology"/>
<comment type="similarity">
    <text evidence="1">Belongs to the ATPase alpha/beta chains family.</text>
</comment>
<gene>
    <name evidence="5" type="primary">atpB_40</name>
    <name evidence="5" type="ORF">SDC9_162970</name>
</gene>
<evidence type="ECO:0000256" key="2">
    <source>
        <dbReference type="ARBA" id="ARBA00022448"/>
    </source>
</evidence>
<dbReference type="AlphaFoldDB" id="A0A645FPK7"/>
<evidence type="ECO:0000313" key="5">
    <source>
        <dbReference type="EMBL" id="MPN15636.1"/>
    </source>
</evidence>
<evidence type="ECO:0000256" key="1">
    <source>
        <dbReference type="ARBA" id="ARBA00008936"/>
    </source>
</evidence>
<sequence length="107" mass="12405">MFASYAKVQDTRSLAAVIGEDELNELDQNYMLFGQLFEQHFLNQKDQNRDVFFSLDLGWDLLSLLPRGELGNVEDDLVEKYYDPNRAIKRFELKSTNAVNKIITKGK</sequence>
<name>A0A645FPK7_9ZZZZ</name>
<reference evidence="5" key="1">
    <citation type="submission" date="2019-08" db="EMBL/GenBank/DDBJ databases">
        <authorList>
            <person name="Kucharzyk K."/>
            <person name="Murdoch R.W."/>
            <person name="Higgins S."/>
            <person name="Loffler F."/>
        </authorList>
    </citation>
    <scope>NUCLEOTIDE SEQUENCE</scope>
</reference>
<comment type="caution">
    <text evidence="5">The sequence shown here is derived from an EMBL/GenBank/DDBJ whole genome shotgun (WGS) entry which is preliminary data.</text>
</comment>
<dbReference type="InterPro" id="IPR022879">
    <property type="entry name" value="V-ATPase_su_B/beta"/>
</dbReference>
<dbReference type="PANTHER" id="PTHR43389">
    <property type="entry name" value="V-TYPE PROTON ATPASE SUBUNIT B"/>
    <property type="match status" value="1"/>
</dbReference>
<accession>A0A645FPK7</accession>